<name>A0ABQ9UMV9_SAGOE</name>
<reference evidence="1 2" key="1">
    <citation type="submission" date="2023-05" db="EMBL/GenBank/DDBJ databases">
        <title>B98-5 Cell Line De Novo Hybrid Assembly: An Optical Mapping Approach.</title>
        <authorList>
            <person name="Kananen K."/>
            <person name="Auerbach J.A."/>
            <person name="Kautto E."/>
            <person name="Blachly J.S."/>
        </authorList>
    </citation>
    <scope>NUCLEOTIDE SEQUENCE [LARGE SCALE GENOMIC DNA]</scope>
    <source>
        <strain evidence="1">B95-8</strain>
        <tissue evidence="1">Cell line</tissue>
    </source>
</reference>
<dbReference type="EMBL" id="JASSZA010000011">
    <property type="protein sequence ID" value="KAK2098396.1"/>
    <property type="molecule type" value="Genomic_DNA"/>
</dbReference>
<organism evidence="1 2">
    <name type="scientific">Saguinus oedipus</name>
    <name type="common">Cotton-top tamarin</name>
    <name type="synonym">Oedipomidas oedipus</name>
    <dbReference type="NCBI Taxonomy" id="9490"/>
    <lineage>
        <taxon>Eukaryota</taxon>
        <taxon>Metazoa</taxon>
        <taxon>Chordata</taxon>
        <taxon>Craniata</taxon>
        <taxon>Vertebrata</taxon>
        <taxon>Euteleostomi</taxon>
        <taxon>Mammalia</taxon>
        <taxon>Eutheria</taxon>
        <taxon>Euarchontoglires</taxon>
        <taxon>Primates</taxon>
        <taxon>Haplorrhini</taxon>
        <taxon>Platyrrhini</taxon>
        <taxon>Cebidae</taxon>
        <taxon>Callitrichinae</taxon>
        <taxon>Saguinus</taxon>
    </lineage>
</organism>
<evidence type="ECO:0000313" key="2">
    <source>
        <dbReference type="Proteomes" id="UP001266305"/>
    </source>
</evidence>
<keyword evidence="2" id="KW-1185">Reference proteome</keyword>
<feature type="non-terminal residue" evidence="1">
    <location>
        <position position="58"/>
    </location>
</feature>
<sequence>DEMLTGLPSHGSHYHFPGAEEHLLGRVEAGGPLMCPLQPPLLLLRYLSLLLVTPRPLQ</sequence>
<accession>A0ABQ9UMV9</accession>
<dbReference type="Proteomes" id="UP001266305">
    <property type="component" value="Unassembled WGS sequence"/>
</dbReference>
<proteinExistence type="predicted"/>
<gene>
    <name evidence="1" type="ORF">P7K49_023847</name>
</gene>
<comment type="caution">
    <text evidence="1">The sequence shown here is derived from an EMBL/GenBank/DDBJ whole genome shotgun (WGS) entry which is preliminary data.</text>
</comment>
<evidence type="ECO:0000313" key="1">
    <source>
        <dbReference type="EMBL" id="KAK2098396.1"/>
    </source>
</evidence>
<feature type="non-terminal residue" evidence="1">
    <location>
        <position position="1"/>
    </location>
</feature>
<protein>
    <submittedName>
        <fullName evidence="1">Uncharacterized protein</fullName>
    </submittedName>
</protein>